<keyword evidence="2" id="KW-0169">Cobalamin biosynthesis</keyword>
<name>A0A484H802_9ZZZZ</name>
<dbReference type="InterPro" id="IPR003723">
    <property type="entry name" value="Precorrin-6x_reduct"/>
</dbReference>
<accession>A0A484H802</accession>
<gene>
    <name evidence="4" type="ORF">RIEGSTA812A_PEG_1128</name>
</gene>
<dbReference type="GO" id="GO:0016994">
    <property type="term" value="F:precorrin-6A reductase activity"/>
    <property type="evidence" value="ECO:0007669"/>
    <property type="project" value="UniProtKB-EC"/>
</dbReference>
<dbReference type="PANTHER" id="PTHR36925">
    <property type="entry name" value="COBALT-PRECORRIN-6A REDUCTASE"/>
    <property type="match status" value="1"/>
</dbReference>
<evidence type="ECO:0000256" key="3">
    <source>
        <dbReference type="ARBA" id="ARBA00023002"/>
    </source>
</evidence>
<keyword evidence="3 4" id="KW-0560">Oxidoreductase</keyword>
<evidence type="ECO:0000256" key="1">
    <source>
        <dbReference type="ARBA" id="ARBA00004953"/>
    </source>
</evidence>
<evidence type="ECO:0000313" key="4">
    <source>
        <dbReference type="EMBL" id="VBB69655.1"/>
    </source>
</evidence>
<evidence type="ECO:0000256" key="2">
    <source>
        <dbReference type="ARBA" id="ARBA00022573"/>
    </source>
</evidence>
<protein>
    <submittedName>
        <fullName evidence="4">Cobalt-precorrin-6x reductase</fullName>
        <ecNumber evidence="4">1.3.1.54</ecNumber>
    </submittedName>
</protein>
<dbReference type="Pfam" id="PF02571">
    <property type="entry name" value="CbiJ"/>
    <property type="match status" value="1"/>
</dbReference>
<organism evidence="4">
    <name type="scientific">invertebrate metagenome</name>
    <dbReference type="NCBI Taxonomy" id="1711999"/>
    <lineage>
        <taxon>unclassified sequences</taxon>
        <taxon>metagenomes</taxon>
        <taxon>organismal metagenomes</taxon>
    </lineage>
</organism>
<dbReference type="PROSITE" id="PS51014">
    <property type="entry name" value="COBK_CBIJ"/>
    <property type="match status" value="1"/>
</dbReference>
<comment type="pathway">
    <text evidence="1">Cofactor biosynthesis; adenosylcobalamin biosynthesis.</text>
</comment>
<reference evidence="4" key="1">
    <citation type="submission" date="2018-10" db="EMBL/GenBank/DDBJ databases">
        <authorList>
            <person name="Gruber-Vodicka H."/>
            <person name="Jaeckle O."/>
        </authorList>
    </citation>
    <scope>NUCLEOTIDE SEQUENCE</scope>
</reference>
<sequence length="255" mass="27498">MTTSPACSAPTVLVLGGTKEGRALVTALRERFVAQLRVILSLSSSMHGDYTSYKDLHMGPFGGVEGLKAYLQDEHVAAVLAATHPFATTIAHNVSLACEACGVPHLILRRPPWVCTPADRWIEVDDMTEAAQRLPTIGRRAFLTIGTRALPIFSASRDMWFLIRLPRNIPLPRHMPPHRLVIGCGRDGNDLHLMRLHAIDVLVTKASGGAETAGKIAAARTLALPVLMIRRPPAESGWTVSTVPAAVAWVEATVG</sequence>
<dbReference type="PANTHER" id="PTHR36925:SF1">
    <property type="entry name" value="COBALT-PRECORRIN-6A REDUCTASE"/>
    <property type="match status" value="1"/>
</dbReference>
<dbReference type="AlphaFoldDB" id="A0A484H802"/>
<dbReference type="UniPathway" id="UPA00148"/>
<proteinExistence type="predicted"/>
<dbReference type="EC" id="1.3.1.54" evidence="4"/>
<dbReference type="GO" id="GO:0009236">
    <property type="term" value="P:cobalamin biosynthetic process"/>
    <property type="evidence" value="ECO:0007669"/>
    <property type="project" value="UniProtKB-UniPathway"/>
</dbReference>
<dbReference type="EMBL" id="LR026963">
    <property type="protein sequence ID" value="VBB69655.1"/>
    <property type="molecule type" value="Genomic_DNA"/>
</dbReference>